<gene>
    <name evidence="2" type="ORF">FHX37_1591</name>
</gene>
<reference evidence="2 3" key="1">
    <citation type="submission" date="2019-06" db="EMBL/GenBank/DDBJ databases">
        <title>Sequencing the genomes of 1000 actinobacteria strains.</title>
        <authorList>
            <person name="Klenk H.-P."/>
        </authorList>
    </citation>
    <scope>NUCLEOTIDE SEQUENCE [LARGE SCALE GENOMIC DNA]</scope>
    <source>
        <strain evidence="2 3">DSM 45015</strain>
    </source>
</reference>
<dbReference type="Gene3D" id="3.40.50.1820">
    <property type="entry name" value="alpha/beta hydrolase"/>
    <property type="match status" value="1"/>
</dbReference>
<dbReference type="OrthoDB" id="9773549at2"/>
<dbReference type="PANTHER" id="PTHR37017:SF11">
    <property type="entry name" value="ESTERASE_LIPASE_THIOESTERASE DOMAIN-CONTAINING PROTEIN"/>
    <property type="match status" value="1"/>
</dbReference>
<dbReference type="RefSeq" id="WP_141923194.1">
    <property type="nucleotide sequence ID" value="NZ_VFQC01000001.1"/>
</dbReference>
<dbReference type="InterPro" id="IPR000073">
    <property type="entry name" value="AB_hydrolase_1"/>
</dbReference>
<dbReference type="PANTHER" id="PTHR37017">
    <property type="entry name" value="AB HYDROLASE-1 DOMAIN-CONTAINING PROTEIN-RELATED"/>
    <property type="match status" value="1"/>
</dbReference>
<dbReference type="Proteomes" id="UP000317422">
    <property type="component" value="Unassembled WGS sequence"/>
</dbReference>
<feature type="domain" description="AB hydrolase-1" evidence="1">
    <location>
        <begin position="9"/>
        <end position="234"/>
    </location>
</feature>
<dbReference type="AlphaFoldDB" id="A0A543NIK2"/>
<protein>
    <submittedName>
        <fullName evidence="2">Pimeloyl-ACP methyl ester carboxylesterase</fullName>
    </submittedName>
</protein>
<dbReference type="GO" id="GO:0003824">
    <property type="term" value="F:catalytic activity"/>
    <property type="evidence" value="ECO:0007669"/>
    <property type="project" value="UniProtKB-ARBA"/>
</dbReference>
<organism evidence="2 3">
    <name type="scientific">Haloactinospora alba</name>
    <dbReference type="NCBI Taxonomy" id="405555"/>
    <lineage>
        <taxon>Bacteria</taxon>
        <taxon>Bacillati</taxon>
        <taxon>Actinomycetota</taxon>
        <taxon>Actinomycetes</taxon>
        <taxon>Streptosporangiales</taxon>
        <taxon>Nocardiopsidaceae</taxon>
        <taxon>Haloactinospora</taxon>
    </lineage>
</organism>
<sequence length="244" mass="26108">MDSSPSATVVLVHGNFLGPWSWREVAAQLGANGISTVIAELPSSVENLSSLGDLHDDAAVVRRILDTSADPVVLCGHSYGGAVITEAAAGPHPAVRRLVYLAGVVPDKGESLVSLAPEEARRNTSSKPGEEVTFRTDGRIELAEESARRTLFHDCATDRARSGIRQLRPSNPAAGAQTVRGAAWRQIPVTYVRCMHDVLPELVSESFPETEAELVELSTGHCPNWSNPEAVAEVLRRSVKQAMG</sequence>
<evidence type="ECO:0000313" key="2">
    <source>
        <dbReference type="EMBL" id="TQN31672.1"/>
    </source>
</evidence>
<dbReference type="Pfam" id="PF12697">
    <property type="entry name" value="Abhydrolase_6"/>
    <property type="match status" value="1"/>
</dbReference>
<comment type="caution">
    <text evidence="2">The sequence shown here is derived from an EMBL/GenBank/DDBJ whole genome shotgun (WGS) entry which is preliminary data.</text>
</comment>
<name>A0A543NIK2_9ACTN</name>
<proteinExistence type="predicted"/>
<dbReference type="EMBL" id="VFQC01000001">
    <property type="protein sequence ID" value="TQN31672.1"/>
    <property type="molecule type" value="Genomic_DNA"/>
</dbReference>
<evidence type="ECO:0000313" key="3">
    <source>
        <dbReference type="Proteomes" id="UP000317422"/>
    </source>
</evidence>
<accession>A0A543NIK2</accession>
<dbReference type="SUPFAM" id="SSF53474">
    <property type="entry name" value="alpha/beta-Hydrolases"/>
    <property type="match status" value="1"/>
</dbReference>
<evidence type="ECO:0000259" key="1">
    <source>
        <dbReference type="Pfam" id="PF12697"/>
    </source>
</evidence>
<dbReference type="InterPro" id="IPR052897">
    <property type="entry name" value="Sec-Metab_Biosynth_Hydrolase"/>
</dbReference>
<dbReference type="InterPro" id="IPR029058">
    <property type="entry name" value="AB_hydrolase_fold"/>
</dbReference>
<keyword evidence="3" id="KW-1185">Reference proteome</keyword>